<dbReference type="Pfam" id="PF00207">
    <property type="entry name" value="A2M"/>
    <property type="match status" value="1"/>
</dbReference>
<feature type="domain" description="Alpha-2-macroglobulin" evidence="11">
    <location>
        <begin position="1010"/>
        <end position="1099"/>
    </location>
</feature>
<name>A0A8T0ARU6_SILME</name>
<accession>A0A8T0ARU6</accession>
<dbReference type="GO" id="GO:0007399">
    <property type="term" value="P:nervous system development"/>
    <property type="evidence" value="ECO:0007669"/>
    <property type="project" value="UniProtKB-ARBA"/>
</dbReference>
<dbReference type="Gene3D" id="1.50.10.20">
    <property type="match status" value="1"/>
</dbReference>
<comment type="similarity">
    <text evidence="2">Belongs to the protease inhibitor I39 (alpha-2-macroglobulin) family.</text>
</comment>
<protein>
    <recommendedName>
        <fullName evidence="15">Alpha-2-macroglobulin-like protein 1</fullName>
    </recommendedName>
</protein>
<keyword evidence="8" id="KW-0325">Glycoprotein</keyword>
<evidence type="ECO:0000256" key="6">
    <source>
        <dbReference type="ARBA" id="ARBA00022900"/>
    </source>
</evidence>
<dbReference type="Gene3D" id="2.20.130.20">
    <property type="match status" value="1"/>
</dbReference>
<gene>
    <name evidence="13" type="ORF">HF521_006573</name>
</gene>
<evidence type="ECO:0000256" key="1">
    <source>
        <dbReference type="ARBA" id="ARBA00004613"/>
    </source>
</evidence>
<evidence type="ECO:0000313" key="13">
    <source>
        <dbReference type="EMBL" id="KAF7694850.1"/>
    </source>
</evidence>
<keyword evidence="3" id="KW-0964">Secreted</keyword>
<dbReference type="Proteomes" id="UP000606274">
    <property type="component" value="Unassembled WGS sequence"/>
</dbReference>
<dbReference type="Pfam" id="PF01835">
    <property type="entry name" value="MG2"/>
    <property type="match status" value="1"/>
</dbReference>
<dbReference type="SUPFAM" id="SSF81296">
    <property type="entry name" value="E set domains"/>
    <property type="match status" value="1"/>
</dbReference>
<proteinExistence type="inferred from homology"/>
<dbReference type="PANTHER" id="PTHR11412:SF160">
    <property type="entry name" value="ALPHA-2-MACROGLOBULIN-LIKE PROTEIN 1"/>
    <property type="match status" value="1"/>
</dbReference>
<dbReference type="GO" id="GO:0005615">
    <property type="term" value="C:extracellular space"/>
    <property type="evidence" value="ECO:0007669"/>
    <property type="project" value="InterPro"/>
</dbReference>
<dbReference type="InterPro" id="IPR019742">
    <property type="entry name" value="MacrogloblnA2_CS"/>
</dbReference>
<dbReference type="InterPro" id="IPR047565">
    <property type="entry name" value="Alpha-macroglob_thiol-ester_cl"/>
</dbReference>
<comment type="caution">
    <text evidence="13">The sequence shown here is derived from an EMBL/GenBank/DDBJ whole genome shotgun (WGS) entry which is preliminary data.</text>
</comment>
<evidence type="ECO:0000256" key="2">
    <source>
        <dbReference type="ARBA" id="ARBA00010952"/>
    </source>
</evidence>
<evidence type="ECO:0000259" key="11">
    <source>
        <dbReference type="SMART" id="SM01360"/>
    </source>
</evidence>
<evidence type="ECO:0000259" key="10">
    <source>
        <dbReference type="SMART" id="SM01359"/>
    </source>
</evidence>
<dbReference type="InterPro" id="IPR036595">
    <property type="entry name" value="A-macroglobulin_rcpt-bd_sf"/>
</dbReference>
<dbReference type="PROSITE" id="PS00477">
    <property type="entry name" value="ALPHA_2_MACROGLOBULIN"/>
    <property type="match status" value="1"/>
</dbReference>
<dbReference type="InterPro" id="IPR013783">
    <property type="entry name" value="Ig-like_fold"/>
</dbReference>
<dbReference type="InterPro" id="IPR014756">
    <property type="entry name" value="Ig_E-set"/>
</dbReference>
<evidence type="ECO:0008006" key="15">
    <source>
        <dbReference type="Google" id="ProtNLM"/>
    </source>
</evidence>
<dbReference type="Pfam" id="PF07678">
    <property type="entry name" value="TED_complement"/>
    <property type="match status" value="2"/>
</dbReference>
<dbReference type="Pfam" id="PF07703">
    <property type="entry name" value="A2M_BRD"/>
    <property type="match status" value="1"/>
</dbReference>
<dbReference type="Gene3D" id="2.60.40.1930">
    <property type="match status" value="2"/>
</dbReference>
<dbReference type="PANTHER" id="PTHR11412">
    <property type="entry name" value="MACROGLOBULIN / COMPLEMENT"/>
    <property type="match status" value="1"/>
</dbReference>
<dbReference type="InterPro" id="IPR009048">
    <property type="entry name" value="A-macroglobulin_rcpt-bd"/>
</dbReference>
<dbReference type="InterPro" id="IPR050473">
    <property type="entry name" value="A2M/Complement_sys"/>
</dbReference>
<evidence type="ECO:0000256" key="7">
    <source>
        <dbReference type="ARBA" id="ARBA00023157"/>
    </source>
</evidence>
<feature type="region of interest" description="Disordered" evidence="9">
    <location>
        <begin position="1"/>
        <end position="296"/>
    </location>
</feature>
<keyword evidence="14" id="KW-1185">Reference proteome</keyword>
<dbReference type="Gene3D" id="2.60.40.10">
    <property type="entry name" value="Immunoglobulins"/>
    <property type="match status" value="2"/>
</dbReference>
<keyword evidence="6" id="KW-0722">Serine protease inhibitor</keyword>
<dbReference type="SMART" id="SM01361">
    <property type="entry name" value="A2M_recep"/>
    <property type="match status" value="1"/>
</dbReference>
<dbReference type="SMART" id="SM01360">
    <property type="entry name" value="A2M"/>
    <property type="match status" value="1"/>
</dbReference>
<sequence>MKASSTDTPPSEKVKDKHTAEAGKDKDKHTSDSRKDEDKHTADSGKGKDKHTSDSGKKEDKHTSDSGKDKDKHTADSGKDKDKHTADSGKDKDKHTSDSGKDRDKHTADSGKDKDKHTSDSGKDKDKHTADSGKDKDKHTGNSGKDKDKHTADSGKDKDKHTADSGKDKDKHTGDSGKDKDKHTADSRKDKDKHTADSGKDKDKHTGDSGKDKDKHTADSGKDKDKHTADSGKDKDKHTGDSGKHKDKHTGDSGKDKDKHTADSGKDKDKHTADSGKDKDKHTADSGKDKDKKHLESDKEKDSFYLLAVTSQSVGGTAEMLCVIVNPIETVALDVNLEYNQNNVTILKETSITQQYYNCIAFQVPVVDHELVASIKIQIKGSKKVLNKTTKILITPPSHLIIIHTDKPIYKPGQTVKFRIVSLDTNFLTYNQTFPTIEMQDPNSNRIGQWLNVATNSGLVDLSYPINSEATKGFYVITVWDDKNQQITQTFEVKDYVLPTFEVTVQLPPVITILDTTATLKVCAKYIYGKPVSGTVKAMVCHNKYRYGRLQPPPNICRNYTMKTGKTGCGVQILNLTEFEVKDSRYAPSIIVQSQVEEDETGVIMTGSGSSSITSNMVTLSFDDSPTIYKPGIAYEGKIKVLGPKSNPMKRKVVYLTINYSNNKKVVRKLVTGDKGIAKFSLNTEPWGLAQLSLQAQYEKTSRPVIKITNQHTPNYPTAYLSLQPFYSKSQSFIKLRTCVTIFSCIKKAVIRAQYLIHQSALAPHQKYITFFYMVMSKGHLYQQGRILQAIKHGKAEHKGNLVVTLQNVVKLSPAAQVVLYTILPIGEAIADSATISVQPCLANNVSLEFVPTTELPGDQASLMLRASPGSLCSLKAIDESLLLLQPEKELSIQSVFNMLPVQMLSGYPYSIIDEDSKACDGIPFIKNKAAQSSKLMANFPNSGKVDVFNTFKDIGIKLLTNADVKKPCLRKHCRCCSQRSAGQLMLKNILTDSSTSQQIITIRKYFPETWIWDLVPVSQSGSMTINKTVPDSITTWQADAFCTSPIGFGVASKSKLTAFQPFFVSLTLPSSIIRGEVFTLKATVFNYLQSCMMVNVSMVNSQKFLLQPCSTCNHTQCLCAGESWTISGAVTPLVLGEVSFKVTAEAMQSSALCGGKAVTVPEKGRIDTVIKTLLVLAEGTKQSKSYNTFICLSDSIDNEVIELPLPEVYVEGSATGTVSVVGDLMGRALQNLASLLAMPSGCGEQNMLHFAPDIFILEYLESTNQLTPAIRSTAENFLVSGYQRELTYKHTDGSYSAFGMSDASGNTWLTAFVMKSFGQAKQYIFVDQVFVDQAKTWLGQQQKANGCFASVGQLFHSDLKGGVNDEVTLSAYITAAMLELSYPVTDPVLDHSLTCLRNAYTQVNSIYAKALLFTPSHGGRHWSRVSDGSVTDSLEVEMTSYVLLGLMSGPQISRFNLGYSSSIVKWISQQQNAFGGFASTQDTVVALQALARYSLATYSPAGTLTVTLTSSSGQITTFIINQSNRLLYQESQLPKVPDFYDITAEGTGCVSLQFTVNYNIPPPPDSSSFTISASASGNCRLPNPSLKLNITVRYGGKRAKTNMVVIEVKPLSGFRVDETSVQLVNNKSDVTQTFNRSYYLYTCIQCAKLGQEKVYTLTITQTLPVNNLKPAVVKVYDYYEISEKAATSYTSPCAA</sequence>
<dbReference type="InterPro" id="IPR002890">
    <property type="entry name" value="MG2"/>
</dbReference>
<dbReference type="Pfam" id="PF07677">
    <property type="entry name" value="A2M_recep"/>
    <property type="match status" value="1"/>
</dbReference>
<dbReference type="SUPFAM" id="SSF48239">
    <property type="entry name" value="Terpenoid cyclases/Protein prenyltransferases"/>
    <property type="match status" value="1"/>
</dbReference>
<feature type="domain" description="Alpha-macroglobulin receptor-binding" evidence="12">
    <location>
        <begin position="1602"/>
        <end position="1690"/>
    </location>
</feature>
<evidence type="ECO:0000256" key="8">
    <source>
        <dbReference type="ARBA" id="ARBA00023180"/>
    </source>
</evidence>
<dbReference type="CDD" id="cd02897">
    <property type="entry name" value="A2M_2"/>
    <property type="match status" value="1"/>
</dbReference>
<dbReference type="FunFam" id="2.60.40.1930:FF:000001">
    <property type="entry name" value="CD109 isoform 3"/>
    <property type="match status" value="1"/>
</dbReference>
<dbReference type="SMART" id="SM01359">
    <property type="entry name" value="A2M_N_2"/>
    <property type="match status" value="1"/>
</dbReference>
<dbReference type="Gene3D" id="2.60.40.1940">
    <property type="match status" value="1"/>
</dbReference>
<dbReference type="EMBL" id="JABFDY010000017">
    <property type="protein sequence ID" value="KAF7694850.1"/>
    <property type="molecule type" value="Genomic_DNA"/>
</dbReference>
<keyword evidence="4" id="KW-0646">Protease inhibitor</keyword>
<comment type="subcellular location">
    <subcellularLocation>
        <location evidence="1">Secreted</location>
    </subcellularLocation>
</comment>
<evidence type="ECO:0000256" key="3">
    <source>
        <dbReference type="ARBA" id="ARBA00022525"/>
    </source>
</evidence>
<organism evidence="13 14">
    <name type="scientific">Silurus meridionalis</name>
    <name type="common">Southern catfish</name>
    <name type="synonym">Silurus soldatovi meridionalis</name>
    <dbReference type="NCBI Taxonomy" id="175797"/>
    <lineage>
        <taxon>Eukaryota</taxon>
        <taxon>Metazoa</taxon>
        <taxon>Chordata</taxon>
        <taxon>Craniata</taxon>
        <taxon>Vertebrata</taxon>
        <taxon>Euteleostomi</taxon>
        <taxon>Actinopterygii</taxon>
        <taxon>Neopterygii</taxon>
        <taxon>Teleostei</taxon>
        <taxon>Ostariophysi</taxon>
        <taxon>Siluriformes</taxon>
        <taxon>Siluridae</taxon>
        <taxon>Silurus</taxon>
    </lineage>
</organism>
<dbReference type="InterPro" id="IPR008930">
    <property type="entry name" value="Terpenoid_cyclase/PrenylTrfase"/>
</dbReference>
<dbReference type="Gene3D" id="2.60.120.1540">
    <property type="match status" value="1"/>
</dbReference>
<dbReference type="InterPro" id="IPR011626">
    <property type="entry name" value="Alpha-macroglobulin_TED"/>
</dbReference>
<reference evidence="13" key="1">
    <citation type="submission" date="2020-08" db="EMBL/GenBank/DDBJ databases">
        <title>Chromosome-level assembly of Southern catfish (Silurus meridionalis) provides insights into visual adaptation to the nocturnal and benthic lifestyles.</title>
        <authorList>
            <person name="Zhang Y."/>
            <person name="Wang D."/>
            <person name="Peng Z."/>
        </authorList>
    </citation>
    <scope>NUCLEOTIDE SEQUENCE</scope>
    <source>
        <strain evidence="13">SWU-2019-XX</strain>
        <tissue evidence="13">Muscle</tissue>
    </source>
</reference>
<dbReference type="GO" id="GO:0004867">
    <property type="term" value="F:serine-type endopeptidase inhibitor activity"/>
    <property type="evidence" value="ECO:0007669"/>
    <property type="project" value="UniProtKB-KW"/>
</dbReference>
<evidence type="ECO:0000313" key="14">
    <source>
        <dbReference type="Proteomes" id="UP000606274"/>
    </source>
</evidence>
<evidence type="ECO:0000256" key="9">
    <source>
        <dbReference type="SAM" id="MobiDB-lite"/>
    </source>
</evidence>
<dbReference type="Pfam" id="PF17791">
    <property type="entry name" value="MG3"/>
    <property type="match status" value="1"/>
</dbReference>
<keyword evidence="7" id="KW-1015">Disulfide bond</keyword>
<evidence type="ECO:0000259" key="12">
    <source>
        <dbReference type="SMART" id="SM01361"/>
    </source>
</evidence>
<feature type="compositionally biased region" description="Basic and acidic residues" evidence="9">
    <location>
        <begin position="10"/>
        <end position="296"/>
    </location>
</feature>
<dbReference type="Pfam" id="PF17789">
    <property type="entry name" value="MG4"/>
    <property type="match status" value="1"/>
</dbReference>
<feature type="domain" description="Alpha-2-macroglobulin bait region" evidence="10">
    <location>
        <begin position="746"/>
        <end position="885"/>
    </location>
</feature>
<dbReference type="InterPro" id="IPR041555">
    <property type="entry name" value="MG3"/>
</dbReference>
<dbReference type="InterPro" id="IPR001599">
    <property type="entry name" value="Macroglobln_a2"/>
</dbReference>
<evidence type="ECO:0000256" key="5">
    <source>
        <dbReference type="ARBA" id="ARBA00022729"/>
    </source>
</evidence>
<dbReference type="InterPro" id="IPR011625">
    <property type="entry name" value="A2M_N_BRD"/>
</dbReference>
<evidence type="ECO:0000256" key="4">
    <source>
        <dbReference type="ARBA" id="ARBA00022690"/>
    </source>
</evidence>
<dbReference type="SMART" id="SM01419">
    <property type="entry name" value="Thiol-ester_cl"/>
    <property type="match status" value="1"/>
</dbReference>
<keyword evidence="5" id="KW-0732">Signal</keyword>
<dbReference type="InterPro" id="IPR041813">
    <property type="entry name" value="A2M_TED"/>
</dbReference>
<dbReference type="InterPro" id="IPR040839">
    <property type="entry name" value="MG4"/>
</dbReference>
<dbReference type="SUPFAM" id="SSF49410">
    <property type="entry name" value="Alpha-macroglobulin receptor domain"/>
    <property type="match status" value="1"/>
</dbReference>
<dbReference type="Gene3D" id="2.60.40.690">
    <property type="entry name" value="Alpha-macroglobulin, receptor-binding domain"/>
    <property type="match status" value="1"/>
</dbReference>